<dbReference type="EMBL" id="FOTY01000003">
    <property type="protein sequence ID" value="SFL63750.1"/>
    <property type="molecule type" value="Genomic_DNA"/>
</dbReference>
<feature type="transmembrane region" description="Helical" evidence="1">
    <location>
        <begin position="20"/>
        <end position="40"/>
    </location>
</feature>
<feature type="transmembrane region" description="Helical" evidence="1">
    <location>
        <begin position="136"/>
        <end position="155"/>
    </location>
</feature>
<dbReference type="AlphaFoldDB" id="A0A1I4JB41"/>
<evidence type="ECO:0000313" key="2">
    <source>
        <dbReference type="EMBL" id="SFL63750.1"/>
    </source>
</evidence>
<evidence type="ECO:0000313" key="3">
    <source>
        <dbReference type="Proteomes" id="UP000199668"/>
    </source>
</evidence>
<keyword evidence="1" id="KW-0472">Membrane</keyword>
<gene>
    <name evidence="2" type="ORF">SAMN04488054_10359</name>
</gene>
<dbReference type="Pfam" id="PF11667">
    <property type="entry name" value="DUF3267"/>
    <property type="match status" value="1"/>
</dbReference>
<proteinExistence type="predicted"/>
<organism evidence="2 3">
    <name type="scientific">Salibacterium qingdaonense</name>
    <dbReference type="NCBI Taxonomy" id="266892"/>
    <lineage>
        <taxon>Bacteria</taxon>
        <taxon>Bacillati</taxon>
        <taxon>Bacillota</taxon>
        <taxon>Bacilli</taxon>
        <taxon>Bacillales</taxon>
        <taxon>Bacillaceae</taxon>
    </lineage>
</organism>
<dbReference type="Proteomes" id="UP000199668">
    <property type="component" value="Unassembled WGS sequence"/>
</dbReference>
<feature type="transmembrane region" description="Helical" evidence="1">
    <location>
        <begin position="52"/>
        <end position="75"/>
    </location>
</feature>
<dbReference type="InterPro" id="IPR021683">
    <property type="entry name" value="DUF3267"/>
</dbReference>
<feature type="transmembrane region" description="Helical" evidence="1">
    <location>
        <begin position="107"/>
        <end position="130"/>
    </location>
</feature>
<name>A0A1I4JB41_9BACI</name>
<dbReference type="OrthoDB" id="2360495at2"/>
<keyword evidence="3" id="KW-1185">Reference proteome</keyword>
<protein>
    <submittedName>
        <fullName evidence="2">Putative zincin peptidase</fullName>
    </submittedName>
</protein>
<dbReference type="STRING" id="266892.SAMN04488054_10359"/>
<keyword evidence="1" id="KW-0812">Transmembrane</keyword>
<sequence>MNCWKSINVKRDYHPSRLMIFSFSMIIVTFILGYLGLSLYHRNDAYTDLSMLHTFLFLILLFPVHTFLHVVPLRFAGVHVDWSRLFFRQKRKAVQFLKFTKPVSRNYYIGAMLFPACIINISAAAGAFIFPSLMHYFILVFSFNSGLAVYDFIYIKQLLGAPRHCYIEQNRNGLDILVKQPV</sequence>
<evidence type="ECO:0000256" key="1">
    <source>
        <dbReference type="SAM" id="Phobius"/>
    </source>
</evidence>
<keyword evidence="1" id="KW-1133">Transmembrane helix</keyword>
<accession>A0A1I4JB41</accession>
<reference evidence="2 3" key="1">
    <citation type="submission" date="2016-10" db="EMBL/GenBank/DDBJ databases">
        <authorList>
            <person name="de Groot N.N."/>
        </authorList>
    </citation>
    <scope>NUCLEOTIDE SEQUENCE [LARGE SCALE GENOMIC DNA]</scope>
    <source>
        <strain evidence="2 3">CGMCC 1.6134</strain>
    </source>
</reference>
<dbReference type="RefSeq" id="WP_090925632.1">
    <property type="nucleotide sequence ID" value="NZ_FOTY01000003.1"/>
</dbReference>